<evidence type="ECO:0000259" key="7">
    <source>
        <dbReference type="Pfam" id="PF00685"/>
    </source>
</evidence>
<gene>
    <name evidence="8" type="ORF">NHX12_025373</name>
</gene>
<dbReference type="OrthoDB" id="205623at2759"/>
<comment type="subcellular location">
    <subcellularLocation>
        <location evidence="1">Cytoplasm</location>
    </subcellularLocation>
</comment>
<keyword evidence="3" id="KW-0963">Cytoplasm</keyword>
<keyword evidence="9" id="KW-1185">Reference proteome</keyword>
<evidence type="ECO:0000256" key="4">
    <source>
        <dbReference type="ARBA" id="ARBA00022679"/>
    </source>
</evidence>
<dbReference type="GO" id="GO:0008146">
    <property type="term" value="F:sulfotransferase activity"/>
    <property type="evidence" value="ECO:0007669"/>
    <property type="project" value="InterPro"/>
</dbReference>
<dbReference type="GO" id="GO:0006805">
    <property type="term" value="P:xenobiotic metabolic process"/>
    <property type="evidence" value="ECO:0007669"/>
    <property type="project" value="UniProtKB-ARBA"/>
</dbReference>
<dbReference type="FunFam" id="3.40.50.300:FF:000433">
    <property type="entry name" value="Estrogen sulfotransferase"/>
    <property type="match status" value="1"/>
</dbReference>
<evidence type="ECO:0000256" key="1">
    <source>
        <dbReference type="ARBA" id="ARBA00004496"/>
    </source>
</evidence>
<dbReference type="Proteomes" id="UP001148018">
    <property type="component" value="Unassembled WGS sequence"/>
</dbReference>
<comment type="similarity">
    <text evidence="2 6">Belongs to the sulfotransferase 1 family.</text>
</comment>
<comment type="caution">
    <text evidence="8">The sequence shown here is derived from an EMBL/GenBank/DDBJ whole genome shotgun (WGS) entry which is preliminary data.</text>
</comment>
<feature type="domain" description="Sulfotransferase" evidence="7">
    <location>
        <begin position="35"/>
        <end position="277"/>
    </location>
</feature>
<evidence type="ECO:0000313" key="8">
    <source>
        <dbReference type="EMBL" id="KAJ3608324.1"/>
    </source>
</evidence>
<dbReference type="Pfam" id="PF00685">
    <property type="entry name" value="Sulfotransfer_1"/>
    <property type="match status" value="1"/>
</dbReference>
<evidence type="ECO:0000256" key="2">
    <source>
        <dbReference type="ARBA" id="ARBA00005771"/>
    </source>
</evidence>
<evidence type="ECO:0000256" key="3">
    <source>
        <dbReference type="ARBA" id="ARBA00022490"/>
    </source>
</evidence>
<dbReference type="InterPro" id="IPR000863">
    <property type="entry name" value="Sulfotransferase_dom"/>
</dbReference>
<organism evidence="8 9">
    <name type="scientific">Muraenolepis orangiensis</name>
    <name type="common">Patagonian moray cod</name>
    <dbReference type="NCBI Taxonomy" id="630683"/>
    <lineage>
        <taxon>Eukaryota</taxon>
        <taxon>Metazoa</taxon>
        <taxon>Chordata</taxon>
        <taxon>Craniata</taxon>
        <taxon>Vertebrata</taxon>
        <taxon>Euteleostomi</taxon>
        <taxon>Actinopterygii</taxon>
        <taxon>Neopterygii</taxon>
        <taxon>Teleostei</taxon>
        <taxon>Neoteleostei</taxon>
        <taxon>Acanthomorphata</taxon>
        <taxon>Zeiogadaria</taxon>
        <taxon>Gadariae</taxon>
        <taxon>Gadiformes</taxon>
        <taxon>Muraenolepidoidei</taxon>
        <taxon>Muraenolepididae</taxon>
        <taxon>Muraenolepis</taxon>
    </lineage>
</organism>
<dbReference type="EC" id="2.8.2.-" evidence="6"/>
<dbReference type="SUPFAM" id="SSF52540">
    <property type="entry name" value="P-loop containing nucleoside triphosphate hydrolases"/>
    <property type="match status" value="1"/>
</dbReference>
<accession>A0A9Q0EJX2</accession>
<reference evidence="8" key="1">
    <citation type="submission" date="2022-07" db="EMBL/GenBank/DDBJ databases">
        <title>Chromosome-level genome of Muraenolepis orangiensis.</title>
        <authorList>
            <person name="Kim J."/>
        </authorList>
    </citation>
    <scope>NUCLEOTIDE SEQUENCE</scope>
    <source>
        <strain evidence="8">KU_S4_2022</strain>
        <tissue evidence="8">Muscle</tissue>
    </source>
</reference>
<sequence length="287" mass="33685">MTEEDLYMEHMGVFMPKIAHTPESLKFNQEFSFRPDDILIITYPKSGTTWTQEIVPLILSQGDPTVVDTVPNWDRVPWLEETRASVLNLDQRPSPRVFSTHFHYHMMSPSFFRVKPRVIYVMRNPRDVLTSSYHYHAMASFLVNPGTQKEFLHKFLDGKVLFGSWFDHVKGWLSPGDHQNIMYLSYEDMILDLKVCVARLAEFLETPLDPETMEKIAQRCLFSNMKNNKMSNYTLVPKQLMDQSTSQFLRKGIVGDWKNHLTVAEGEYFDMVYQDKMLNVKYTFAWD</sequence>
<dbReference type="InterPro" id="IPR027417">
    <property type="entry name" value="P-loop_NTPase"/>
</dbReference>
<dbReference type="GO" id="GO:0005737">
    <property type="term" value="C:cytoplasm"/>
    <property type="evidence" value="ECO:0007669"/>
    <property type="project" value="UniProtKB-SubCell"/>
</dbReference>
<name>A0A9Q0EJX2_9TELE</name>
<dbReference type="PANTHER" id="PTHR11783">
    <property type="entry name" value="SULFOTRANSFERASE SULT"/>
    <property type="match status" value="1"/>
</dbReference>
<evidence type="ECO:0000256" key="5">
    <source>
        <dbReference type="ARBA" id="ARBA00022939"/>
    </source>
</evidence>
<evidence type="ECO:0000313" key="9">
    <source>
        <dbReference type="Proteomes" id="UP001148018"/>
    </source>
</evidence>
<dbReference type="Gene3D" id="3.40.50.300">
    <property type="entry name" value="P-loop containing nucleotide triphosphate hydrolases"/>
    <property type="match status" value="1"/>
</dbReference>
<keyword evidence="4 6" id="KW-0808">Transferase</keyword>
<proteinExistence type="inferred from homology"/>
<dbReference type="AlphaFoldDB" id="A0A9Q0EJX2"/>
<protein>
    <recommendedName>
        <fullName evidence="6">Sulfotransferase</fullName>
        <ecNumber evidence="6">2.8.2.-</ecNumber>
    </recommendedName>
</protein>
<dbReference type="EMBL" id="JANIIK010000040">
    <property type="protein sequence ID" value="KAJ3608324.1"/>
    <property type="molecule type" value="Genomic_DNA"/>
</dbReference>
<evidence type="ECO:0000256" key="6">
    <source>
        <dbReference type="RuleBase" id="RU361155"/>
    </source>
</evidence>
<keyword evidence="5" id="KW-0128">Catecholamine metabolism</keyword>
<dbReference type="GO" id="GO:0006584">
    <property type="term" value="P:catecholamine metabolic process"/>
    <property type="evidence" value="ECO:0007669"/>
    <property type="project" value="UniProtKB-KW"/>
</dbReference>